<evidence type="ECO:0000313" key="6">
    <source>
        <dbReference type="Proteomes" id="UP000249061"/>
    </source>
</evidence>
<evidence type="ECO:0000313" key="5">
    <source>
        <dbReference type="EMBL" id="PZR06945.1"/>
    </source>
</evidence>
<dbReference type="GO" id="GO:0006355">
    <property type="term" value="P:regulation of DNA-templated transcription"/>
    <property type="evidence" value="ECO:0007669"/>
    <property type="project" value="InterPro"/>
</dbReference>
<dbReference type="GO" id="GO:0003677">
    <property type="term" value="F:DNA binding"/>
    <property type="evidence" value="ECO:0007669"/>
    <property type="project" value="UniProtKB-KW"/>
</dbReference>
<comment type="caution">
    <text evidence="5">The sequence shown here is derived from an EMBL/GenBank/DDBJ whole genome shotgun (WGS) entry which is preliminary data.</text>
</comment>
<reference evidence="5 6" key="1">
    <citation type="submission" date="2017-08" db="EMBL/GenBank/DDBJ databases">
        <title>Infants hospitalized years apart are colonized by the same room-sourced microbial strains.</title>
        <authorList>
            <person name="Brooks B."/>
            <person name="Olm M.R."/>
            <person name="Firek B.A."/>
            <person name="Baker R."/>
            <person name="Thomas B.C."/>
            <person name="Morowitz M.J."/>
            <person name="Banfield J.F."/>
        </authorList>
    </citation>
    <scope>NUCLEOTIDE SEQUENCE [LARGE SCALE GENOMIC DNA]</scope>
    <source>
        <strain evidence="5">S2_003_000_R2_14</strain>
    </source>
</reference>
<organism evidence="5 6">
    <name type="scientific">Archangium gephyra</name>
    <dbReference type="NCBI Taxonomy" id="48"/>
    <lineage>
        <taxon>Bacteria</taxon>
        <taxon>Pseudomonadati</taxon>
        <taxon>Myxococcota</taxon>
        <taxon>Myxococcia</taxon>
        <taxon>Myxococcales</taxon>
        <taxon>Cystobacterineae</taxon>
        <taxon>Archangiaceae</taxon>
        <taxon>Archangium</taxon>
    </lineage>
</organism>
<dbReference type="PROSITE" id="PS50043">
    <property type="entry name" value="HTH_LUXR_2"/>
    <property type="match status" value="1"/>
</dbReference>
<evidence type="ECO:0000256" key="3">
    <source>
        <dbReference type="ARBA" id="ARBA00023163"/>
    </source>
</evidence>
<evidence type="ECO:0000256" key="1">
    <source>
        <dbReference type="ARBA" id="ARBA00023015"/>
    </source>
</evidence>
<dbReference type="SMART" id="SM00421">
    <property type="entry name" value="HTH_LUXR"/>
    <property type="match status" value="1"/>
</dbReference>
<dbReference type="InterPro" id="IPR036388">
    <property type="entry name" value="WH-like_DNA-bd_sf"/>
</dbReference>
<dbReference type="PANTHER" id="PTHR44688:SF16">
    <property type="entry name" value="DNA-BINDING TRANSCRIPTIONAL ACTIVATOR DEVR_DOSR"/>
    <property type="match status" value="1"/>
</dbReference>
<evidence type="ECO:0000256" key="2">
    <source>
        <dbReference type="ARBA" id="ARBA00023125"/>
    </source>
</evidence>
<dbReference type="PRINTS" id="PR00038">
    <property type="entry name" value="HTHLUXR"/>
</dbReference>
<sequence length="294" mass="33150">MLPPRTVSNQVVEMVVEAADRGGVPLHELIDTLSIDPTALRLRKHRLDWEDFVVLVERLEGRVGPARLDALCAQLPSLAPSGRRLLGVFVSERLLYRFVNQLLGPTSYPMIHTTWTEEGNVGHLRLRLRDGLSGSRTVFRIFSGALAAMPLFIGHPQPSVRHQLTARGGDYWVQLPKDEGLRARLQRATQLADWDVLLETLEEDKSRFLEANEAMWRSREHVLDTKLNAAQARWSLTPRQLEVLSGLALGLSNKALMEELGCSVKTIETHVTELLRRSGSESRLSLVATFWREL</sequence>
<dbReference type="Pfam" id="PF00196">
    <property type="entry name" value="GerE"/>
    <property type="match status" value="1"/>
</dbReference>
<dbReference type="InterPro" id="IPR000792">
    <property type="entry name" value="Tscrpt_reg_LuxR_C"/>
</dbReference>
<dbReference type="SUPFAM" id="SSF46894">
    <property type="entry name" value="C-terminal effector domain of the bipartite response regulators"/>
    <property type="match status" value="1"/>
</dbReference>
<keyword evidence="2" id="KW-0238">DNA-binding</keyword>
<dbReference type="EMBL" id="QFQP01000035">
    <property type="protein sequence ID" value="PZR06945.1"/>
    <property type="molecule type" value="Genomic_DNA"/>
</dbReference>
<dbReference type="Proteomes" id="UP000249061">
    <property type="component" value="Unassembled WGS sequence"/>
</dbReference>
<name>A0A2W5T657_9BACT</name>
<protein>
    <recommendedName>
        <fullName evidence="4">HTH luxR-type domain-containing protein</fullName>
    </recommendedName>
</protein>
<dbReference type="Gene3D" id="1.10.10.10">
    <property type="entry name" value="Winged helix-like DNA-binding domain superfamily/Winged helix DNA-binding domain"/>
    <property type="match status" value="1"/>
</dbReference>
<dbReference type="AlphaFoldDB" id="A0A2W5T657"/>
<accession>A0A2W5T657</accession>
<keyword evidence="3" id="KW-0804">Transcription</keyword>
<dbReference type="PANTHER" id="PTHR44688">
    <property type="entry name" value="DNA-BINDING TRANSCRIPTIONAL ACTIVATOR DEVR_DOSR"/>
    <property type="match status" value="1"/>
</dbReference>
<proteinExistence type="predicted"/>
<evidence type="ECO:0000259" key="4">
    <source>
        <dbReference type="PROSITE" id="PS50043"/>
    </source>
</evidence>
<gene>
    <name evidence="5" type="ORF">DI536_29180</name>
</gene>
<dbReference type="InterPro" id="IPR016032">
    <property type="entry name" value="Sig_transdc_resp-reg_C-effctor"/>
</dbReference>
<feature type="domain" description="HTH luxR-type" evidence="4">
    <location>
        <begin position="229"/>
        <end position="294"/>
    </location>
</feature>
<keyword evidence="1" id="KW-0805">Transcription regulation</keyword>
<dbReference type="CDD" id="cd06170">
    <property type="entry name" value="LuxR_C_like"/>
    <property type="match status" value="1"/>
</dbReference>